<keyword evidence="3" id="KW-1185">Reference proteome</keyword>
<dbReference type="Proteomes" id="UP001179952">
    <property type="component" value="Unassembled WGS sequence"/>
</dbReference>
<sequence length="125" mass="13750">MTSGLLKEWWVGIAKRRKSLHRPMDGVYEGQGEIGFDHLAFINNSASNFRSFGNSPSILRKTSNVEEQAYSMSQSQATSKPLVEISIDSHQNANAPPIANENANQATASDFTTITASEDSWDSWA</sequence>
<reference evidence="2" key="2">
    <citation type="submission" date="2023-06" db="EMBL/GenBank/DDBJ databases">
        <authorList>
            <person name="Ma L."/>
            <person name="Liu K.-W."/>
            <person name="Li Z."/>
            <person name="Hsiao Y.-Y."/>
            <person name="Qi Y."/>
            <person name="Fu T."/>
            <person name="Tang G."/>
            <person name="Zhang D."/>
            <person name="Sun W.-H."/>
            <person name="Liu D.-K."/>
            <person name="Li Y."/>
            <person name="Chen G.-Z."/>
            <person name="Liu X.-D."/>
            <person name="Liao X.-Y."/>
            <person name="Jiang Y.-T."/>
            <person name="Yu X."/>
            <person name="Hao Y."/>
            <person name="Huang J."/>
            <person name="Zhao X.-W."/>
            <person name="Ke S."/>
            <person name="Chen Y.-Y."/>
            <person name="Wu W.-L."/>
            <person name="Hsu J.-L."/>
            <person name="Lin Y.-F."/>
            <person name="Huang M.-D."/>
            <person name="Li C.-Y."/>
            <person name="Huang L."/>
            <person name="Wang Z.-W."/>
            <person name="Zhao X."/>
            <person name="Zhong W.-Y."/>
            <person name="Peng D.-H."/>
            <person name="Ahmad S."/>
            <person name="Lan S."/>
            <person name="Zhang J.-S."/>
            <person name="Tsai W.-C."/>
            <person name="Van De Peer Y."/>
            <person name="Liu Z.-J."/>
        </authorList>
    </citation>
    <scope>NUCLEOTIDE SEQUENCE</scope>
    <source>
        <strain evidence="2">SCP</strain>
        <tissue evidence="2">Leaves</tissue>
    </source>
</reference>
<feature type="region of interest" description="Disordered" evidence="1">
    <location>
        <begin position="92"/>
        <end position="125"/>
    </location>
</feature>
<reference evidence="2" key="1">
    <citation type="journal article" date="2023" name="Nat. Commun.">
        <title>Diploid and tetraploid genomes of Acorus and the evolution of monocots.</title>
        <authorList>
            <person name="Ma L."/>
            <person name="Liu K.W."/>
            <person name="Li Z."/>
            <person name="Hsiao Y.Y."/>
            <person name="Qi Y."/>
            <person name="Fu T."/>
            <person name="Tang G.D."/>
            <person name="Zhang D."/>
            <person name="Sun W.H."/>
            <person name="Liu D.K."/>
            <person name="Li Y."/>
            <person name="Chen G.Z."/>
            <person name="Liu X.D."/>
            <person name="Liao X.Y."/>
            <person name="Jiang Y.T."/>
            <person name="Yu X."/>
            <person name="Hao Y."/>
            <person name="Huang J."/>
            <person name="Zhao X.W."/>
            <person name="Ke S."/>
            <person name="Chen Y.Y."/>
            <person name="Wu W.L."/>
            <person name="Hsu J.L."/>
            <person name="Lin Y.F."/>
            <person name="Huang M.D."/>
            <person name="Li C.Y."/>
            <person name="Huang L."/>
            <person name="Wang Z.W."/>
            <person name="Zhao X."/>
            <person name="Zhong W.Y."/>
            <person name="Peng D.H."/>
            <person name="Ahmad S."/>
            <person name="Lan S."/>
            <person name="Zhang J.S."/>
            <person name="Tsai W.C."/>
            <person name="Van de Peer Y."/>
            <person name="Liu Z.J."/>
        </authorList>
    </citation>
    <scope>NUCLEOTIDE SEQUENCE</scope>
    <source>
        <strain evidence="2">SCP</strain>
    </source>
</reference>
<dbReference type="EMBL" id="JAUJYN010000009">
    <property type="protein sequence ID" value="KAK1263915.1"/>
    <property type="molecule type" value="Genomic_DNA"/>
</dbReference>
<proteinExistence type="predicted"/>
<comment type="caution">
    <text evidence="2">The sequence shown here is derived from an EMBL/GenBank/DDBJ whole genome shotgun (WGS) entry which is preliminary data.</text>
</comment>
<evidence type="ECO:0000313" key="2">
    <source>
        <dbReference type="EMBL" id="KAK1263915.1"/>
    </source>
</evidence>
<feature type="compositionally biased region" description="Low complexity" evidence="1">
    <location>
        <begin position="92"/>
        <end position="106"/>
    </location>
</feature>
<evidence type="ECO:0000256" key="1">
    <source>
        <dbReference type="SAM" id="MobiDB-lite"/>
    </source>
</evidence>
<feature type="compositionally biased region" description="Polar residues" evidence="1">
    <location>
        <begin position="107"/>
        <end position="118"/>
    </location>
</feature>
<organism evidence="2 3">
    <name type="scientific">Acorus gramineus</name>
    <name type="common">Dwarf sweet flag</name>
    <dbReference type="NCBI Taxonomy" id="55184"/>
    <lineage>
        <taxon>Eukaryota</taxon>
        <taxon>Viridiplantae</taxon>
        <taxon>Streptophyta</taxon>
        <taxon>Embryophyta</taxon>
        <taxon>Tracheophyta</taxon>
        <taxon>Spermatophyta</taxon>
        <taxon>Magnoliopsida</taxon>
        <taxon>Liliopsida</taxon>
        <taxon>Acoraceae</taxon>
        <taxon>Acorus</taxon>
    </lineage>
</organism>
<evidence type="ECO:0000313" key="3">
    <source>
        <dbReference type="Proteomes" id="UP001179952"/>
    </source>
</evidence>
<gene>
    <name evidence="2" type="ORF">QJS04_geneDACA016265</name>
</gene>
<name>A0AAV9AI38_ACOGR</name>
<dbReference type="AlphaFoldDB" id="A0AAV9AI38"/>
<protein>
    <submittedName>
        <fullName evidence="2">Uncharacterized protein</fullName>
    </submittedName>
</protein>
<accession>A0AAV9AI38</accession>